<dbReference type="EMBL" id="JARIHO010000001">
    <property type="protein sequence ID" value="KAJ7369034.1"/>
    <property type="molecule type" value="Genomic_DNA"/>
</dbReference>
<feature type="region of interest" description="Disordered" evidence="1">
    <location>
        <begin position="361"/>
        <end position="391"/>
    </location>
</feature>
<dbReference type="AlphaFoldDB" id="A0AAD7AVY7"/>
<organism evidence="2 3">
    <name type="scientific">Mycena albidolilacea</name>
    <dbReference type="NCBI Taxonomy" id="1033008"/>
    <lineage>
        <taxon>Eukaryota</taxon>
        <taxon>Fungi</taxon>
        <taxon>Dikarya</taxon>
        <taxon>Basidiomycota</taxon>
        <taxon>Agaricomycotina</taxon>
        <taxon>Agaricomycetes</taxon>
        <taxon>Agaricomycetidae</taxon>
        <taxon>Agaricales</taxon>
        <taxon>Marasmiineae</taxon>
        <taxon>Mycenaceae</taxon>
        <taxon>Mycena</taxon>
    </lineage>
</organism>
<sequence>MSPVRIAAMNGVKMSAGKGKRCMSSSEGSLFPGKNDVLPAGCLHSLRVWLRANGVGHRLFGEDDLWLGADPDFGTVENAWFACLRPGDTTALGIPDAQVYDAVVGRARVQLLFGGLSATGIIDTRWRTPHLRVEGDPGRVAFLVYTVPVRSVPAGASHCLRVWLKTRRDDPSAHALDDSYMYQPVRRSDAFKIGARLDLGRWARGLLWGPPRARRKRSDLQIPSLVLYHELFGGVGKAKDSAEVDEVDKDADEEVSTENVGRVAGALDDVPDDDIIIPDETSTNPTREGVPAELGEEVAAAVRTRISLHFGRAAKVFKLEEIFDMRRLEEKSPWSGSLMPYALDGKRTLDDLLVEFEEDAPGAPDEAVPLPSDTQPKSQARPRASRRSRPNAIVRCLPAASTRRSACRRRIHPPRLFRWRSILLSTQSAINVRRADLGLSTLSRCVRRVDSDTQLKTQARSCTPVGFQADRTRHDPPSPTTDSADEKW</sequence>
<comment type="caution">
    <text evidence="2">The sequence shown here is derived from an EMBL/GenBank/DDBJ whole genome shotgun (WGS) entry which is preliminary data.</text>
</comment>
<name>A0AAD7AVY7_9AGAR</name>
<evidence type="ECO:0000313" key="3">
    <source>
        <dbReference type="Proteomes" id="UP001218218"/>
    </source>
</evidence>
<accession>A0AAD7AVY7</accession>
<gene>
    <name evidence="2" type="ORF">DFH08DRAFT_947913</name>
</gene>
<feature type="region of interest" description="Disordered" evidence="1">
    <location>
        <begin position="460"/>
        <end position="488"/>
    </location>
</feature>
<keyword evidence="3" id="KW-1185">Reference proteome</keyword>
<protein>
    <submittedName>
        <fullName evidence="2">Uncharacterized protein</fullName>
    </submittedName>
</protein>
<reference evidence="2" key="1">
    <citation type="submission" date="2023-03" db="EMBL/GenBank/DDBJ databases">
        <title>Massive genome expansion in bonnet fungi (Mycena s.s.) driven by repeated elements and novel gene families across ecological guilds.</title>
        <authorList>
            <consortium name="Lawrence Berkeley National Laboratory"/>
            <person name="Harder C.B."/>
            <person name="Miyauchi S."/>
            <person name="Viragh M."/>
            <person name="Kuo A."/>
            <person name="Thoen E."/>
            <person name="Andreopoulos B."/>
            <person name="Lu D."/>
            <person name="Skrede I."/>
            <person name="Drula E."/>
            <person name="Henrissat B."/>
            <person name="Morin E."/>
            <person name="Kohler A."/>
            <person name="Barry K."/>
            <person name="LaButti K."/>
            <person name="Morin E."/>
            <person name="Salamov A."/>
            <person name="Lipzen A."/>
            <person name="Mereny Z."/>
            <person name="Hegedus B."/>
            <person name="Baldrian P."/>
            <person name="Stursova M."/>
            <person name="Weitz H."/>
            <person name="Taylor A."/>
            <person name="Grigoriev I.V."/>
            <person name="Nagy L.G."/>
            <person name="Martin F."/>
            <person name="Kauserud H."/>
        </authorList>
    </citation>
    <scope>NUCLEOTIDE SEQUENCE</scope>
    <source>
        <strain evidence="2">CBHHK002</strain>
    </source>
</reference>
<dbReference type="Proteomes" id="UP001218218">
    <property type="component" value="Unassembled WGS sequence"/>
</dbReference>
<evidence type="ECO:0000313" key="2">
    <source>
        <dbReference type="EMBL" id="KAJ7369034.1"/>
    </source>
</evidence>
<proteinExistence type="predicted"/>
<evidence type="ECO:0000256" key="1">
    <source>
        <dbReference type="SAM" id="MobiDB-lite"/>
    </source>
</evidence>